<evidence type="ECO:0000313" key="2">
    <source>
        <dbReference type="EMBL" id="PWE15573.1"/>
    </source>
</evidence>
<sequence length="170" mass="18853">MRAPKVFIRHVVIGLSLALQPFVAHSAASQTWPQPPSQLSLDSPYGTLQVSQSDYVYEAQLQLDAKIIAPELKGLINIPYAFKQSNNQTALISVDNGLGGCSINYHWVTVSSQGYTVSPAFGSCSAQIRVRHHGRTLIMETPSLDNPALIDEYRYDGRKISLRKRRQSVQ</sequence>
<evidence type="ECO:0000256" key="1">
    <source>
        <dbReference type="SAM" id="SignalP"/>
    </source>
</evidence>
<dbReference type="EMBL" id="QEXO01000001">
    <property type="protein sequence ID" value="PWE15573.1"/>
    <property type="molecule type" value="Genomic_DNA"/>
</dbReference>
<gene>
    <name evidence="2" type="ORF">DF183_02240</name>
</gene>
<keyword evidence="1" id="KW-0732">Signal</keyword>
<accession>A0A2U2BNH8</accession>
<feature type="chain" id="PRO_5015756964" evidence="1">
    <location>
        <begin position="27"/>
        <end position="170"/>
    </location>
</feature>
<protein>
    <submittedName>
        <fullName evidence="2">Uncharacterized protein</fullName>
    </submittedName>
</protein>
<organism evidence="2 3">
    <name type="scientific">Alcaligenes faecalis</name>
    <dbReference type="NCBI Taxonomy" id="511"/>
    <lineage>
        <taxon>Bacteria</taxon>
        <taxon>Pseudomonadati</taxon>
        <taxon>Pseudomonadota</taxon>
        <taxon>Betaproteobacteria</taxon>
        <taxon>Burkholderiales</taxon>
        <taxon>Alcaligenaceae</taxon>
        <taxon>Alcaligenes</taxon>
    </lineage>
</organism>
<name>A0A2U2BNH8_ALCFA</name>
<dbReference type="AlphaFoldDB" id="A0A2U2BNH8"/>
<comment type="caution">
    <text evidence="2">The sequence shown here is derived from an EMBL/GenBank/DDBJ whole genome shotgun (WGS) entry which is preliminary data.</text>
</comment>
<reference evidence="2 3" key="1">
    <citation type="submission" date="2018-05" db="EMBL/GenBank/DDBJ databases">
        <title>Genome Sequence of an Efficient Indole-Degrading Bacterium, Alcaligenes sp.YBY.</title>
        <authorList>
            <person name="Yang B."/>
        </authorList>
    </citation>
    <scope>NUCLEOTIDE SEQUENCE [LARGE SCALE GENOMIC DNA]</scope>
    <source>
        <strain evidence="2 3">YBY</strain>
    </source>
</reference>
<feature type="signal peptide" evidence="1">
    <location>
        <begin position="1"/>
        <end position="26"/>
    </location>
</feature>
<dbReference type="Proteomes" id="UP000245216">
    <property type="component" value="Unassembled WGS sequence"/>
</dbReference>
<dbReference type="RefSeq" id="WP_109088289.1">
    <property type="nucleotide sequence ID" value="NZ_CAXOKM010000004.1"/>
</dbReference>
<reference evidence="2 3" key="2">
    <citation type="submission" date="2018-05" db="EMBL/GenBank/DDBJ databases">
        <authorList>
            <person name="Lanie J.A."/>
            <person name="Ng W.-L."/>
            <person name="Kazmierczak K.M."/>
            <person name="Andrzejewski T.M."/>
            <person name="Davidsen T.M."/>
            <person name="Wayne K.J."/>
            <person name="Tettelin H."/>
            <person name="Glass J.I."/>
            <person name="Rusch D."/>
            <person name="Podicherti R."/>
            <person name="Tsui H.-C.T."/>
            <person name="Winkler M.E."/>
        </authorList>
    </citation>
    <scope>NUCLEOTIDE SEQUENCE [LARGE SCALE GENOMIC DNA]</scope>
    <source>
        <strain evidence="2 3">YBY</strain>
    </source>
</reference>
<evidence type="ECO:0000313" key="3">
    <source>
        <dbReference type="Proteomes" id="UP000245216"/>
    </source>
</evidence>
<proteinExistence type="predicted"/>